<evidence type="ECO:0000259" key="2">
    <source>
        <dbReference type="PROSITE" id="PS51085"/>
    </source>
</evidence>
<dbReference type="SUPFAM" id="SSF52343">
    <property type="entry name" value="Ferredoxin reductase-like, C-terminal NADP-linked domain"/>
    <property type="match status" value="1"/>
</dbReference>
<dbReference type="GO" id="GO:0005506">
    <property type="term" value="F:iron ion binding"/>
    <property type="evidence" value="ECO:0007669"/>
    <property type="project" value="InterPro"/>
</dbReference>
<dbReference type="SUPFAM" id="SSF48264">
    <property type="entry name" value="Cytochrome P450"/>
    <property type="match status" value="1"/>
</dbReference>
<dbReference type="PROSITE" id="PS51384">
    <property type="entry name" value="FAD_FR"/>
    <property type="match status" value="1"/>
</dbReference>
<dbReference type="GO" id="GO:0020037">
    <property type="term" value="F:heme binding"/>
    <property type="evidence" value="ECO:0007669"/>
    <property type="project" value="InterPro"/>
</dbReference>
<dbReference type="RefSeq" id="WP_250828675.1">
    <property type="nucleotide sequence ID" value="NZ_JAMOIL010000036.1"/>
</dbReference>
<feature type="domain" description="FAD-binding FR-type" evidence="3">
    <location>
        <begin position="403"/>
        <end position="505"/>
    </location>
</feature>
<dbReference type="GO" id="GO:0008395">
    <property type="term" value="F:steroid hydroxylase activity"/>
    <property type="evidence" value="ECO:0007669"/>
    <property type="project" value="TreeGrafter"/>
</dbReference>
<dbReference type="Pfam" id="PF00111">
    <property type="entry name" value="Fer2"/>
    <property type="match status" value="1"/>
</dbReference>
<dbReference type="CDD" id="cd06185">
    <property type="entry name" value="PDR_like"/>
    <property type="match status" value="1"/>
</dbReference>
<dbReference type="InterPro" id="IPR001041">
    <property type="entry name" value="2Fe-2S_ferredoxin-type"/>
</dbReference>
<reference evidence="4" key="1">
    <citation type="submission" date="2022-05" db="EMBL/GenBank/DDBJ databases">
        <authorList>
            <person name="Tuo L."/>
        </authorList>
    </citation>
    <scope>NUCLEOTIDE SEQUENCE</scope>
    <source>
        <strain evidence="4">BSK12Z-4</strain>
    </source>
</reference>
<dbReference type="Pfam" id="PF00067">
    <property type="entry name" value="p450"/>
    <property type="match status" value="1"/>
</dbReference>
<dbReference type="GO" id="GO:0051537">
    <property type="term" value="F:2 iron, 2 sulfur cluster binding"/>
    <property type="evidence" value="ECO:0007669"/>
    <property type="project" value="InterPro"/>
</dbReference>
<dbReference type="GO" id="GO:0006707">
    <property type="term" value="P:cholesterol catabolic process"/>
    <property type="evidence" value="ECO:0007669"/>
    <property type="project" value="TreeGrafter"/>
</dbReference>
<sequence length="715" mass="77458">MRQLRDEAPVYYNARRDLWVISRYADVQQCLRDHERLVNKFGNDIDGTHDTYGVGMLVCQDPPHHTVLRDAIRRCFGGREIMAMEAGMRETARRLVDDFKRSGSGDVIESIALPLAFDVALRLVGVPTSDAPFFTGHLLRAMERTVGKLGVPGDAAVANAESEERIAEVVQARREAIAAGADPDTPDAISQILLAVQDGTVADIETVGISHLVLSAATDAPAALLSNCLAMLDRYPSLQTELHEHPEKIAGFIEEVLRFDSPGQNLSRQTVAEVEVAGVTIPRDARVMLLLASGNRDERVFDSPDVFDIEREFTQDNKILAFGEGIHSCMGAPIARMAARVLLETMLDGTEYRVVGSPERWIKQMVRGFSYLPMEVVTGPDEKLTGAIDHHASKMTLTPQGTLVETRVVVAAKDLVSEGVVALTLEPADGLPLPEWTAGAHVDLVPDRSVMRQYSLCGDVHDRTKYRLGILREAGGRGGSLFVHDELAVGEELTVRGPRNNFELEPSPTYLFMAGGIGITPILPMIAAAEAAGAEWQLVYGGRTKASMAFLDELAVHGDKVRLVPQDTDGHLPLAELLGEAKDDTAIYVCGPAPLLDAVEAASAHWPEGALHLERFAAKTMTAPKRPGPFEVELAQTGVTLTVDDDTTVLEAVEGAGVQVLSSCREGTCGTCETPVLEGTPDHRDSVLGERAQKRGDCMMICVSRSCTDKLVLDL</sequence>
<evidence type="ECO:0000259" key="3">
    <source>
        <dbReference type="PROSITE" id="PS51384"/>
    </source>
</evidence>
<dbReference type="Gene3D" id="3.40.50.80">
    <property type="entry name" value="Nucleotide-binding domain of ferredoxin-NADP reductase (FNR) module"/>
    <property type="match status" value="1"/>
</dbReference>
<proteinExistence type="inferred from homology"/>
<dbReference type="SUPFAM" id="SSF54292">
    <property type="entry name" value="2Fe-2S ferredoxin-like"/>
    <property type="match status" value="1"/>
</dbReference>
<dbReference type="PROSITE" id="PS00086">
    <property type="entry name" value="CYTOCHROME_P450"/>
    <property type="match status" value="1"/>
</dbReference>
<dbReference type="PROSITE" id="PS00197">
    <property type="entry name" value="2FE2S_FER_1"/>
    <property type="match status" value="1"/>
</dbReference>
<accession>A0A9X2II53</accession>
<dbReference type="PROSITE" id="PS51085">
    <property type="entry name" value="2FE2S_FER_2"/>
    <property type="match status" value="1"/>
</dbReference>
<dbReference type="PRINTS" id="PR00359">
    <property type="entry name" value="BP450"/>
</dbReference>
<name>A0A9X2II53_9ACTN</name>
<evidence type="ECO:0000313" key="5">
    <source>
        <dbReference type="Proteomes" id="UP001139485"/>
    </source>
</evidence>
<dbReference type="InterPro" id="IPR001433">
    <property type="entry name" value="OxRdtase_FAD/NAD-bd"/>
</dbReference>
<dbReference type="InterPro" id="IPR017938">
    <property type="entry name" value="Riboflavin_synthase-like_b-brl"/>
</dbReference>
<dbReference type="InterPro" id="IPR006058">
    <property type="entry name" value="2Fe2S_fd_BS"/>
</dbReference>
<dbReference type="InterPro" id="IPR017927">
    <property type="entry name" value="FAD-bd_FR_type"/>
</dbReference>
<dbReference type="InterPro" id="IPR036010">
    <property type="entry name" value="2Fe-2S_ferredoxin-like_sf"/>
</dbReference>
<dbReference type="GO" id="GO:0036199">
    <property type="term" value="F:cholest-4-en-3-one 26-monooxygenase activity"/>
    <property type="evidence" value="ECO:0007669"/>
    <property type="project" value="TreeGrafter"/>
</dbReference>
<dbReference type="InterPro" id="IPR012675">
    <property type="entry name" value="Beta-grasp_dom_sf"/>
</dbReference>
<organism evidence="4 5">
    <name type="scientific">Nocardioides bruguierae</name>
    <dbReference type="NCBI Taxonomy" id="2945102"/>
    <lineage>
        <taxon>Bacteria</taxon>
        <taxon>Bacillati</taxon>
        <taxon>Actinomycetota</taxon>
        <taxon>Actinomycetes</taxon>
        <taxon>Propionibacteriales</taxon>
        <taxon>Nocardioidaceae</taxon>
        <taxon>Nocardioides</taxon>
    </lineage>
</organism>
<dbReference type="PANTHER" id="PTHR46696">
    <property type="entry name" value="P450, PUTATIVE (EUROFUNG)-RELATED"/>
    <property type="match status" value="1"/>
</dbReference>
<dbReference type="EMBL" id="JAMOIL010000036">
    <property type="protein sequence ID" value="MCM0622465.1"/>
    <property type="molecule type" value="Genomic_DNA"/>
</dbReference>
<gene>
    <name evidence="4" type="ORF">M8330_19425</name>
</gene>
<dbReference type="AlphaFoldDB" id="A0A9X2II53"/>
<evidence type="ECO:0000313" key="4">
    <source>
        <dbReference type="EMBL" id="MCM0622465.1"/>
    </source>
</evidence>
<dbReference type="CDD" id="cd00207">
    <property type="entry name" value="fer2"/>
    <property type="match status" value="1"/>
</dbReference>
<dbReference type="InterPro" id="IPR017972">
    <property type="entry name" value="Cyt_P450_CS"/>
</dbReference>
<dbReference type="InterPro" id="IPR039261">
    <property type="entry name" value="FNR_nucleotide-bd"/>
</dbReference>
<dbReference type="Gene3D" id="2.40.30.10">
    <property type="entry name" value="Translation factors"/>
    <property type="match status" value="1"/>
</dbReference>
<feature type="domain" description="2Fe-2S ferredoxin-type" evidence="2">
    <location>
        <begin position="630"/>
        <end position="715"/>
    </location>
</feature>
<dbReference type="InterPro" id="IPR036396">
    <property type="entry name" value="Cyt_P450_sf"/>
</dbReference>
<dbReference type="InterPro" id="IPR001128">
    <property type="entry name" value="Cyt_P450"/>
</dbReference>
<comment type="similarity">
    <text evidence="1">Belongs to the cytochrome P450 family.</text>
</comment>
<dbReference type="Gene3D" id="3.10.20.30">
    <property type="match status" value="1"/>
</dbReference>
<dbReference type="Pfam" id="PF00175">
    <property type="entry name" value="NAD_binding_1"/>
    <property type="match status" value="1"/>
</dbReference>
<protein>
    <submittedName>
        <fullName evidence="4">Cytochrome P450/oxidoreductase</fullName>
    </submittedName>
</protein>
<keyword evidence="5" id="KW-1185">Reference proteome</keyword>
<dbReference type="Proteomes" id="UP001139485">
    <property type="component" value="Unassembled WGS sequence"/>
</dbReference>
<dbReference type="InterPro" id="IPR002397">
    <property type="entry name" value="Cyt_P450_B"/>
</dbReference>
<evidence type="ECO:0000256" key="1">
    <source>
        <dbReference type="ARBA" id="ARBA00010617"/>
    </source>
</evidence>
<dbReference type="Gene3D" id="1.10.630.10">
    <property type="entry name" value="Cytochrome P450"/>
    <property type="match status" value="1"/>
</dbReference>
<dbReference type="PANTHER" id="PTHR46696:SF4">
    <property type="entry name" value="BIOTIN BIOSYNTHESIS CYTOCHROME P450"/>
    <property type="match status" value="1"/>
</dbReference>
<comment type="caution">
    <text evidence="4">The sequence shown here is derived from an EMBL/GenBank/DDBJ whole genome shotgun (WGS) entry which is preliminary data.</text>
</comment>
<dbReference type="SUPFAM" id="SSF63380">
    <property type="entry name" value="Riboflavin synthase domain-like"/>
    <property type="match status" value="1"/>
</dbReference>